<comment type="caution">
    <text evidence="2">The sequence shown here is derived from an EMBL/GenBank/DDBJ whole genome shotgun (WGS) entry which is preliminary data.</text>
</comment>
<proteinExistence type="predicted"/>
<keyword evidence="1" id="KW-0812">Transmembrane</keyword>
<keyword evidence="3" id="KW-1185">Reference proteome</keyword>
<protein>
    <submittedName>
        <fullName evidence="2">Uncharacterized protein</fullName>
    </submittedName>
</protein>
<evidence type="ECO:0000313" key="2">
    <source>
        <dbReference type="EMBL" id="MCR2834084.1"/>
    </source>
</evidence>
<dbReference type="Proteomes" id="UP001206067">
    <property type="component" value="Unassembled WGS sequence"/>
</dbReference>
<evidence type="ECO:0000256" key="1">
    <source>
        <dbReference type="SAM" id="Phobius"/>
    </source>
</evidence>
<accession>A0ABT1XQZ6</accession>
<sequence>MALFARSAWRDPDNWRIDPHGKRLKFNHWKELALVALMGLLGLVLYLTIF</sequence>
<keyword evidence="1" id="KW-0472">Membrane</keyword>
<reference evidence="2 3" key="1">
    <citation type="submission" date="2022-08" db="EMBL/GenBank/DDBJ databases">
        <title>Polyphasic taxonomy analysis of Qipengyuania sp.RS5-5.</title>
        <authorList>
            <person name="Xamxidin M."/>
            <person name="Wu M."/>
        </authorList>
    </citation>
    <scope>NUCLEOTIDE SEQUENCE [LARGE SCALE GENOMIC DNA]</scope>
    <source>
        <strain evidence="2 3">RS5-5</strain>
    </source>
</reference>
<organism evidence="2 3">
    <name type="scientific">Parerythrobacter lacustris</name>
    <dbReference type="NCBI Taxonomy" id="2969984"/>
    <lineage>
        <taxon>Bacteria</taxon>
        <taxon>Pseudomonadati</taxon>
        <taxon>Pseudomonadota</taxon>
        <taxon>Alphaproteobacteria</taxon>
        <taxon>Sphingomonadales</taxon>
        <taxon>Erythrobacteraceae</taxon>
        <taxon>Parerythrobacter</taxon>
    </lineage>
</organism>
<dbReference type="RefSeq" id="WP_257595870.1">
    <property type="nucleotide sequence ID" value="NZ_JANKHH010000004.1"/>
</dbReference>
<gene>
    <name evidence="2" type="ORF">NSO95_09030</name>
</gene>
<evidence type="ECO:0000313" key="3">
    <source>
        <dbReference type="Proteomes" id="UP001206067"/>
    </source>
</evidence>
<keyword evidence="1" id="KW-1133">Transmembrane helix</keyword>
<name>A0ABT1XQZ6_9SPHN</name>
<dbReference type="EMBL" id="JANKHH010000004">
    <property type="protein sequence ID" value="MCR2834084.1"/>
    <property type="molecule type" value="Genomic_DNA"/>
</dbReference>
<feature type="transmembrane region" description="Helical" evidence="1">
    <location>
        <begin position="32"/>
        <end position="49"/>
    </location>
</feature>